<proteinExistence type="predicted"/>
<feature type="region of interest" description="Disordered" evidence="1">
    <location>
        <begin position="1"/>
        <end position="27"/>
    </location>
</feature>
<evidence type="ECO:0000313" key="2">
    <source>
        <dbReference type="EMBL" id="KAF4355490.1"/>
    </source>
</evidence>
<accession>A0A7J6ECH8</accession>
<feature type="non-terminal residue" evidence="2">
    <location>
        <position position="1"/>
    </location>
</feature>
<organism evidence="2 3">
    <name type="scientific">Cannabis sativa</name>
    <name type="common">Hemp</name>
    <name type="synonym">Marijuana</name>
    <dbReference type="NCBI Taxonomy" id="3483"/>
    <lineage>
        <taxon>Eukaryota</taxon>
        <taxon>Viridiplantae</taxon>
        <taxon>Streptophyta</taxon>
        <taxon>Embryophyta</taxon>
        <taxon>Tracheophyta</taxon>
        <taxon>Spermatophyta</taxon>
        <taxon>Magnoliopsida</taxon>
        <taxon>eudicotyledons</taxon>
        <taxon>Gunneridae</taxon>
        <taxon>Pentapetalae</taxon>
        <taxon>rosids</taxon>
        <taxon>fabids</taxon>
        <taxon>Rosales</taxon>
        <taxon>Cannabaceae</taxon>
        <taxon>Cannabis</taxon>
    </lineage>
</organism>
<dbReference type="Proteomes" id="UP000525078">
    <property type="component" value="Unassembled WGS sequence"/>
</dbReference>
<comment type="caution">
    <text evidence="2">The sequence shown here is derived from an EMBL/GenBank/DDBJ whole genome shotgun (WGS) entry which is preliminary data.</text>
</comment>
<dbReference type="AlphaFoldDB" id="A0A7J6ECH8"/>
<gene>
    <name evidence="2" type="ORF">F8388_015244</name>
</gene>
<name>A0A7J6ECH8_CANSA</name>
<evidence type="ECO:0000256" key="1">
    <source>
        <dbReference type="SAM" id="MobiDB-lite"/>
    </source>
</evidence>
<feature type="compositionally biased region" description="Basic and acidic residues" evidence="1">
    <location>
        <begin position="10"/>
        <end position="19"/>
    </location>
</feature>
<dbReference type="EMBL" id="JAATIP010000265">
    <property type="protein sequence ID" value="KAF4355490.1"/>
    <property type="molecule type" value="Genomic_DNA"/>
</dbReference>
<sequence length="42" mass="4712">IDTQGLLIANDKEEARNPQEGEEAEYSNILCKDEFDGATKKK</sequence>
<protein>
    <submittedName>
        <fullName evidence="2">Uncharacterized protein</fullName>
    </submittedName>
</protein>
<reference evidence="2 3" key="1">
    <citation type="journal article" date="2020" name="bioRxiv">
        <title>Sequence and annotation of 42 cannabis genomes reveals extensive copy number variation in cannabinoid synthesis and pathogen resistance genes.</title>
        <authorList>
            <person name="Mckernan K.J."/>
            <person name="Helbert Y."/>
            <person name="Kane L.T."/>
            <person name="Ebling H."/>
            <person name="Zhang L."/>
            <person name="Liu B."/>
            <person name="Eaton Z."/>
            <person name="Mclaughlin S."/>
            <person name="Kingan S."/>
            <person name="Baybayan P."/>
            <person name="Concepcion G."/>
            <person name="Jordan M."/>
            <person name="Riva A."/>
            <person name="Barbazuk W."/>
            <person name="Harkins T."/>
        </authorList>
    </citation>
    <scope>NUCLEOTIDE SEQUENCE [LARGE SCALE GENOMIC DNA]</scope>
    <source>
        <strain evidence="3">cv. Jamaican Lion 4</strain>
        <tissue evidence="2">Leaf</tissue>
    </source>
</reference>
<evidence type="ECO:0000313" key="3">
    <source>
        <dbReference type="Proteomes" id="UP000525078"/>
    </source>
</evidence>